<evidence type="ECO:0000313" key="2">
    <source>
        <dbReference type="EMBL" id="EXV02018.1"/>
    </source>
</evidence>
<feature type="signal peptide" evidence="1">
    <location>
        <begin position="1"/>
        <end position="21"/>
    </location>
</feature>
<dbReference type="AlphaFoldDB" id="A0A0A1UXH4"/>
<accession>A0A0A1UXH4</accession>
<name>A0A0A1UXH4_9HYPO</name>
<organism evidence="2 3">
    <name type="scientific">Metarhizium robertsii</name>
    <dbReference type="NCBI Taxonomy" id="568076"/>
    <lineage>
        <taxon>Eukaryota</taxon>
        <taxon>Fungi</taxon>
        <taxon>Dikarya</taxon>
        <taxon>Ascomycota</taxon>
        <taxon>Pezizomycotina</taxon>
        <taxon>Sordariomycetes</taxon>
        <taxon>Hypocreomycetidae</taxon>
        <taxon>Hypocreales</taxon>
        <taxon>Clavicipitaceae</taxon>
        <taxon>Metarhizium</taxon>
    </lineage>
</organism>
<proteinExistence type="predicted"/>
<evidence type="ECO:0000313" key="3">
    <source>
        <dbReference type="Proteomes" id="UP000030151"/>
    </source>
</evidence>
<sequence>MKFQSLLAATIMSSPVMIAIAAPVGPLGPCPDSKIDAILIGRMKPEECCSYGICKGDVVISVGE</sequence>
<feature type="chain" id="PRO_5001992176" evidence="1">
    <location>
        <begin position="22"/>
        <end position="64"/>
    </location>
</feature>
<dbReference type="EMBL" id="JELW01000006">
    <property type="protein sequence ID" value="EXV02018.1"/>
    <property type="molecule type" value="Genomic_DNA"/>
</dbReference>
<protein>
    <submittedName>
        <fullName evidence="2">Uncharacterized protein</fullName>
    </submittedName>
</protein>
<gene>
    <name evidence="2" type="ORF">X797_004854</name>
</gene>
<keyword evidence="1" id="KW-0732">Signal</keyword>
<reference evidence="2 3" key="1">
    <citation type="submission" date="2014-02" db="EMBL/GenBank/DDBJ databases">
        <title>The genome sequence of the entomopathogenic fungus Metarhizium robertsii ARSEF 2575.</title>
        <authorList>
            <person name="Giuliano Garisto Donzelli B."/>
            <person name="Roe B.A."/>
            <person name="Macmil S.L."/>
            <person name="Krasnoff S.B."/>
            <person name="Gibson D.M."/>
        </authorList>
    </citation>
    <scope>NUCLEOTIDE SEQUENCE [LARGE SCALE GENOMIC DNA]</scope>
    <source>
        <strain evidence="2 3">ARSEF 2575</strain>
    </source>
</reference>
<dbReference type="HOGENOM" id="CLU_193940_0_0_1"/>
<evidence type="ECO:0000256" key="1">
    <source>
        <dbReference type="SAM" id="SignalP"/>
    </source>
</evidence>
<comment type="caution">
    <text evidence="2">The sequence shown here is derived from an EMBL/GenBank/DDBJ whole genome shotgun (WGS) entry which is preliminary data.</text>
</comment>
<dbReference type="Proteomes" id="UP000030151">
    <property type="component" value="Unassembled WGS sequence"/>
</dbReference>
<dbReference type="eggNOG" id="ENOG502RNF1">
    <property type="taxonomic scope" value="Eukaryota"/>
</dbReference>
<dbReference type="OrthoDB" id="4863639at2759"/>